<evidence type="ECO:0000313" key="4">
    <source>
        <dbReference type="EMBL" id="UTW11978.1"/>
    </source>
</evidence>
<feature type="domain" description="YqaJ viral recombinase" evidence="3">
    <location>
        <begin position="13"/>
        <end position="148"/>
    </location>
</feature>
<dbReference type="PANTHER" id="PTHR46609">
    <property type="entry name" value="EXONUCLEASE, PHAGE-TYPE/RECB, C-TERMINAL DOMAIN-CONTAINING PROTEIN"/>
    <property type="match status" value="1"/>
</dbReference>
<gene>
    <name evidence="4" type="ORF">KDW95_22550</name>
</gene>
<dbReference type="EMBL" id="CP073347">
    <property type="protein sequence ID" value="UTW11978.1"/>
    <property type="molecule type" value="Genomic_DNA"/>
</dbReference>
<feature type="region of interest" description="Disordered" evidence="2">
    <location>
        <begin position="308"/>
        <end position="346"/>
    </location>
</feature>
<feature type="coiled-coil region" evidence="1">
    <location>
        <begin position="219"/>
        <end position="246"/>
    </location>
</feature>
<dbReference type="Proteomes" id="UP001058461">
    <property type="component" value="Chromosome"/>
</dbReference>
<dbReference type="PANTHER" id="PTHR46609:SF6">
    <property type="entry name" value="EXONUCLEASE, PHAGE-TYPE_RECB, C-TERMINAL DOMAIN-CONTAINING PROTEIN-RELATED"/>
    <property type="match status" value="1"/>
</dbReference>
<dbReference type="InterPro" id="IPR011335">
    <property type="entry name" value="Restrct_endonuc-II-like"/>
</dbReference>
<dbReference type="NCBIfam" id="TIGR03033">
    <property type="entry name" value="phage_rel_nuc"/>
    <property type="match status" value="1"/>
</dbReference>
<keyword evidence="1" id="KW-0175">Coiled coil</keyword>
<dbReference type="InterPro" id="IPR051703">
    <property type="entry name" value="NF-kappa-B_Signaling_Reg"/>
</dbReference>
<dbReference type="SUPFAM" id="SSF52980">
    <property type="entry name" value="Restriction endonuclease-like"/>
    <property type="match status" value="1"/>
</dbReference>
<reference evidence="4" key="1">
    <citation type="submission" date="2021-04" db="EMBL/GenBank/DDBJ databases">
        <title>Oceanospirillales bacteria with DddD are important DMSP degraders in coastal seawater.</title>
        <authorList>
            <person name="Liu J."/>
        </authorList>
    </citation>
    <scope>NUCLEOTIDE SEQUENCE</scope>
    <source>
        <strain evidence="4">D13-1</strain>
    </source>
</reference>
<evidence type="ECO:0000256" key="1">
    <source>
        <dbReference type="SAM" id="Coils"/>
    </source>
</evidence>
<dbReference type="Pfam" id="PF09588">
    <property type="entry name" value="YqaJ"/>
    <property type="match status" value="1"/>
</dbReference>
<dbReference type="InterPro" id="IPR017482">
    <property type="entry name" value="Lambda-type_endonuclease"/>
</dbReference>
<dbReference type="Gene3D" id="3.90.320.10">
    <property type="match status" value="1"/>
</dbReference>
<feature type="compositionally biased region" description="Low complexity" evidence="2">
    <location>
        <begin position="309"/>
        <end position="321"/>
    </location>
</feature>
<dbReference type="RefSeq" id="WP_370646652.1">
    <property type="nucleotide sequence ID" value="NZ_CP073347.1"/>
</dbReference>
<evidence type="ECO:0000313" key="5">
    <source>
        <dbReference type="Proteomes" id="UP001058461"/>
    </source>
</evidence>
<proteinExistence type="predicted"/>
<accession>A0ABY5HIA3</accession>
<dbReference type="InterPro" id="IPR019080">
    <property type="entry name" value="YqaJ_viral_recombinase"/>
</dbReference>
<evidence type="ECO:0000259" key="3">
    <source>
        <dbReference type="Pfam" id="PF09588"/>
    </source>
</evidence>
<dbReference type="InterPro" id="IPR011604">
    <property type="entry name" value="PDDEXK-like_dom_sf"/>
</dbReference>
<feature type="compositionally biased region" description="Polar residues" evidence="2">
    <location>
        <begin position="335"/>
        <end position="346"/>
    </location>
</feature>
<protein>
    <submittedName>
        <fullName evidence="4">YqaJ viral recombinase family protein</fullName>
    </submittedName>
</protein>
<organism evidence="4 5">
    <name type="scientific">Marinobacterium rhizophilum</name>
    <dbReference type="NCBI Taxonomy" id="420402"/>
    <lineage>
        <taxon>Bacteria</taxon>
        <taxon>Pseudomonadati</taxon>
        <taxon>Pseudomonadota</taxon>
        <taxon>Gammaproteobacteria</taxon>
        <taxon>Oceanospirillales</taxon>
        <taxon>Oceanospirillaceae</taxon>
        <taxon>Marinobacterium</taxon>
    </lineage>
</organism>
<sequence length="346" mass="39385">MRIVDLSQRTPAWHRWRNGGITASEAPVIMDRSPYKTPWRLWAEKTALILPDDLSANPNVQRGIQLEPKARLAFEQAHQDLLLPLCAEADHNHLLRASFDGINNAGEPVELKCPTARVFEEVRSGAEQSSTYQLYWVQVQHQILVAGADRGWLVFFHDDELVEFEVTRDDAFLSTLEDTARQFWTLIDTRQEPDKCPERDYFVPAGADQSRWAALSQHYLEVNHQAKALEQQLKTHKQAMTEVQQRLVAMMGAFAHAEYAGIKICRYWVNGNIDYPVLIAEQLGEIDEACLTQYRKPASERIRLTVTQPEAANTAIPATAPTEEHTAQEPIAQPTLPSKQPRSFYF</sequence>
<name>A0ABY5HIA3_9GAMM</name>
<keyword evidence="5" id="KW-1185">Reference proteome</keyword>
<evidence type="ECO:0000256" key="2">
    <source>
        <dbReference type="SAM" id="MobiDB-lite"/>
    </source>
</evidence>